<dbReference type="SUPFAM" id="SSF51197">
    <property type="entry name" value="Clavaminate synthase-like"/>
    <property type="match status" value="1"/>
</dbReference>
<dbReference type="PANTHER" id="PTHR12461:SF99">
    <property type="entry name" value="BIFUNCTIONAL PEPTIDASE AND (3S)-LYSYL HYDROXYLASE JMJD7"/>
    <property type="match status" value="1"/>
</dbReference>
<dbReference type="OrthoDB" id="415358at2759"/>
<keyword evidence="10" id="KW-0539">Nucleus</keyword>
<evidence type="ECO:0000256" key="8">
    <source>
        <dbReference type="ARBA" id="ARBA00023004"/>
    </source>
</evidence>
<feature type="domain" description="JmjC" evidence="13">
    <location>
        <begin position="113"/>
        <end position="293"/>
    </location>
</feature>
<evidence type="ECO:0000256" key="12">
    <source>
        <dbReference type="ARBA" id="ARBA00071397"/>
    </source>
</evidence>
<dbReference type="Proteomes" id="UP000326759">
    <property type="component" value="Unassembled WGS sequence"/>
</dbReference>
<keyword evidence="8" id="KW-0408">Iron</keyword>
<name>A0A5N5SRW9_9CRUS</name>
<keyword evidence="4" id="KW-0963">Cytoplasm</keyword>
<dbReference type="PROSITE" id="PS51184">
    <property type="entry name" value="JMJC"/>
    <property type="match status" value="1"/>
</dbReference>
<dbReference type="EMBL" id="SEYY01020917">
    <property type="protein sequence ID" value="KAB7496914.1"/>
    <property type="molecule type" value="Genomic_DNA"/>
</dbReference>
<keyword evidence="6" id="KW-0378">Hydrolase</keyword>
<evidence type="ECO:0000256" key="5">
    <source>
        <dbReference type="ARBA" id="ARBA00022723"/>
    </source>
</evidence>
<evidence type="ECO:0000313" key="14">
    <source>
        <dbReference type="EMBL" id="KAB7496914.1"/>
    </source>
</evidence>
<organism evidence="14 15">
    <name type="scientific">Armadillidium nasatum</name>
    <dbReference type="NCBI Taxonomy" id="96803"/>
    <lineage>
        <taxon>Eukaryota</taxon>
        <taxon>Metazoa</taxon>
        <taxon>Ecdysozoa</taxon>
        <taxon>Arthropoda</taxon>
        <taxon>Crustacea</taxon>
        <taxon>Multicrustacea</taxon>
        <taxon>Malacostraca</taxon>
        <taxon>Eumalacostraca</taxon>
        <taxon>Peracarida</taxon>
        <taxon>Isopoda</taxon>
        <taxon>Oniscidea</taxon>
        <taxon>Crinocheta</taxon>
        <taxon>Armadillidiidae</taxon>
        <taxon>Armadillidium</taxon>
    </lineage>
</organism>
<protein>
    <recommendedName>
        <fullName evidence="12">Bifunctional peptidase and (3S)-lysyl hydroxylase JMJD7</fullName>
        <ecNumber evidence="11">1.14.11.63</ecNumber>
    </recommendedName>
</protein>
<dbReference type="GO" id="GO:0005634">
    <property type="term" value="C:nucleus"/>
    <property type="evidence" value="ECO:0007669"/>
    <property type="project" value="UniProtKB-SubCell"/>
</dbReference>
<sequence>MSEEARELYLDSGVQEIDVESVTPLTFFRDWVAPNKPVIIKSAITKWNAFKKWNSSYLREKIGEAYVTVAVTPNGYADAPNNSYFVMPEEKKMKFNHFLDILNKEIEEPGIFYVQKQNSNLTDEFRDLLSDVDSEISWFSEALGKSPDAVNFWMGDERSITSMHKDNYENIYCVVNGYKDFILHPPTDAPWIPYKLYPQACYNSDSDGKFTIKPVEDSLYVPWICIDPLHPDFDSYPQYKKAVPIRCRLQAGDALYLPSLWFHHVSQSHGCIAINYWYDMEYDIKYNYYKLVQNLTWNKLLED</sequence>
<dbReference type="InterPro" id="IPR041667">
    <property type="entry name" value="Cupin_8"/>
</dbReference>
<dbReference type="InterPro" id="IPR014710">
    <property type="entry name" value="RmlC-like_jellyroll"/>
</dbReference>
<dbReference type="GO" id="GO:0046872">
    <property type="term" value="F:metal ion binding"/>
    <property type="evidence" value="ECO:0007669"/>
    <property type="project" value="UniProtKB-KW"/>
</dbReference>
<evidence type="ECO:0000256" key="4">
    <source>
        <dbReference type="ARBA" id="ARBA00022490"/>
    </source>
</evidence>
<evidence type="ECO:0000259" key="13">
    <source>
        <dbReference type="PROSITE" id="PS51184"/>
    </source>
</evidence>
<dbReference type="SMART" id="SM00558">
    <property type="entry name" value="JmjC"/>
    <property type="match status" value="1"/>
</dbReference>
<evidence type="ECO:0000256" key="11">
    <source>
        <dbReference type="ARBA" id="ARBA00066577"/>
    </source>
</evidence>
<evidence type="ECO:0000256" key="1">
    <source>
        <dbReference type="ARBA" id="ARBA00001954"/>
    </source>
</evidence>
<dbReference type="FunFam" id="2.60.120.10:FF:000059">
    <property type="entry name" value="jmjC domain-containing protein 7"/>
    <property type="match status" value="1"/>
</dbReference>
<evidence type="ECO:0000256" key="7">
    <source>
        <dbReference type="ARBA" id="ARBA00023002"/>
    </source>
</evidence>
<evidence type="ECO:0000256" key="3">
    <source>
        <dbReference type="ARBA" id="ARBA00004496"/>
    </source>
</evidence>
<proteinExistence type="predicted"/>
<evidence type="ECO:0000256" key="9">
    <source>
        <dbReference type="ARBA" id="ARBA00023157"/>
    </source>
</evidence>
<dbReference type="PANTHER" id="PTHR12461">
    <property type="entry name" value="HYPOXIA-INDUCIBLE FACTOR 1 ALPHA INHIBITOR-RELATED"/>
    <property type="match status" value="1"/>
</dbReference>
<dbReference type="GO" id="GO:0016787">
    <property type="term" value="F:hydrolase activity"/>
    <property type="evidence" value="ECO:0007669"/>
    <property type="project" value="UniProtKB-KW"/>
</dbReference>
<gene>
    <name evidence="14" type="primary">Jmjd7</name>
    <name evidence="14" type="ORF">Anas_09166</name>
</gene>
<keyword evidence="5" id="KW-0479">Metal-binding</keyword>
<comment type="cofactor">
    <cofactor evidence="1">
        <name>Fe(2+)</name>
        <dbReference type="ChEBI" id="CHEBI:29033"/>
    </cofactor>
</comment>
<dbReference type="InterPro" id="IPR003347">
    <property type="entry name" value="JmjC_dom"/>
</dbReference>
<evidence type="ECO:0000256" key="10">
    <source>
        <dbReference type="ARBA" id="ARBA00023242"/>
    </source>
</evidence>
<dbReference type="GO" id="GO:0005737">
    <property type="term" value="C:cytoplasm"/>
    <property type="evidence" value="ECO:0007669"/>
    <property type="project" value="UniProtKB-SubCell"/>
</dbReference>
<keyword evidence="7" id="KW-0560">Oxidoreductase</keyword>
<dbReference type="Pfam" id="PF13621">
    <property type="entry name" value="Cupin_8"/>
    <property type="match status" value="1"/>
</dbReference>
<keyword evidence="9" id="KW-1015">Disulfide bond</keyword>
<evidence type="ECO:0000313" key="15">
    <source>
        <dbReference type="Proteomes" id="UP000326759"/>
    </source>
</evidence>
<dbReference type="AlphaFoldDB" id="A0A5N5SRW9"/>
<keyword evidence="15" id="KW-1185">Reference proteome</keyword>
<dbReference type="EC" id="1.14.11.63" evidence="11"/>
<evidence type="ECO:0000256" key="6">
    <source>
        <dbReference type="ARBA" id="ARBA00022801"/>
    </source>
</evidence>
<accession>A0A5N5SRW9</accession>
<comment type="caution">
    <text evidence="14">The sequence shown here is derived from an EMBL/GenBank/DDBJ whole genome shotgun (WGS) entry which is preliminary data.</text>
</comment>
<dbReference type="Gene3D" id="2.60.120.10">
    <property type="entry name" value="Jelly Rolls"/>
    <property type="match status" value="1"/>
</dbReference>
<comment type="subcellular location">
    <subcellularLocation>
        <location evidence="3">Cytoplasm</location>
    </subcellularLocation>
    <subcellularLocation>
        <location evidence="2">Nucleus</location>
    </subcellularLocation>
</comment>
<evidence type="ECO:0000256" key="2">
    <source>
        <dbReference type="ARBA" id="ARBA00004123"/>
    </source>
</evidence>
<reference evidence="14 15" key="1">
    <citation type="journal article" date="2019" name="PLoS Biol.">
        <title>Sex chromosomes control vertical transmission of feminizing Wolbachia symbionts in an isopod.</title>
        <authorList>
            <person name="Becking T."/>
            <person name="Chebbi M.A."/>
            <person name="Giraud I."/>
            <person name="Moumen B."/>
            <person name="Laverre T."/>
            <person name="Caubet Y."/>
            <person name="Peccoud J."/>
            <person name="Gilbert C."/>
            <person name="Cordaux R."/>
        </authorList>
    </citation>
    <scope>NUCLEOTIDE SEQUENCE [LARGE SCALE GENOMIC DNA]</scope>
    <source>
        <strain evidence="14">ANa2</strain>
        <tissue evidence="14">Whole body excluding digestive tract and cuticle</tissue>
    </source>
</reference>
<dbReference type="GO" id="GO:0106155">
    <property type="term" value="F:peptidyl-lysine 3-dioxygenase activity"/>
    <property type="evidence" value="ECO:0007669"/>
    <property type="project" value="UniProtKB-EC"/>
</dbReference>
<feature type="non-terminal residue" evidence="14">
    <location>
        <position position="303"/>
    </location>
</feature>